<feature type="non-terminal residue" evidence="1">
    <location>
        <position position="1"/>
    </location>
</feature>
<keyword evidence="1" id="KW-0255">Endonuclease</keyword>
<protein>
    <submittedName>
        <fullName evidence="1">EndonucleaseReverse transcriptase</fullName>
    </submittedName>
</protein>
<dbReference type="Proteomes" id="UP000237271">
    <property type="component" value="Unassembled WGS sequence"/>
</dbReference>
<evidence type="ECO:0000313" key="1">
    <source>
        <dbReference type="EMBL" id="POM72235.1"/>
    </source>
</evidence>
<comment type="caution">
    <text evidence="1">The sequence shown here is derived from an EMBL/GenBank/DDBJ whole genome shotgun (WGS) entry which is preliminary data.</text>
</comment>
<dbReference type="InterPro" id="IPR036691">
    <property type="entry name" value="Endo/exonu/phosph_ase_sf"/>
</dbReference>
<dbReference type="GO" id="GO:0004519">
    <property type="term" value="F:endonuclease activity"/>
    <property type="evidence" value="ECO:0007669"/>
    <property type="project" value="UniProtKB-KW"/>
</dbReference>
<proteinExistence type="predicted"/>
<organism evidence="1 2">
    <name type="scientific">Phytophthora palmivora</name>
    <dbReference type="NCBI Taxonomy" id="4796"/>
    <lineage>
        <taxon>Eukaryota</taxon>
        <taxon>Sar</taxon>
        <taxon>Stramenopiles</taxon>
        <taxon>Oomycota</taxon>
        <taxon>Peronosporomycetes</taxon>
        <taxon>Peronosporales</taxon>
        <taxon>Peronosporaceae</taxon>
        <taxon>Phytophthora</taxon>
    </lineage>
</organism>
<dbReference type="EMBL" id="NCKW01006057">
    <property type="protein sequence ID" value="POM72235.1"/>
    <property type="molecule type" value="Genomic_DNA"/>
</dbReference>
<dbReference type="AlphaFoldDB" id="A0A2P4Y330"/>
<dbReference type="SUPFAM" id="SSF56219">
    <property type="entry name" value="DNase I-like"/>
    <property type="match status" value="1"/>
</dbReference>
<dbReference type="OrthoDB" id="116066at2759"/>
<name>A0A2P4Y330_9STRA</name>
<keyword evidence="1" id="KW-0540">Nuclease</keyword>
<evidence type="ECO:0000313" key="2">
    <source>
        <dbReference type="Proteomes" id="UP000237271"/>
    </source>
</evidence>
<accession>A0A2P4Y330</accession>
<dbReference type="Gene3D" id="3.60.10.10">
    <property type="entry name" value="Endonuclease/exonuclease/phosphatase"/>
    <property type="match status" value="1"/>
</dbReference>
<reference evidence="1 2" key="1">
    <citation type="journal article" date="2017" name="Genome Biol. Evol.">
        <title>Phytophthora megakarya and P. palmivora, closely related causal agents of cacao black pod rot, underwent increases in genome sizes and gene numbers by different mechanisms.</title>
        <authorList>
            <person name="Ali S.S."/>
            <person name="Shao J."/>
            <person name="Lary D.J."/>
            <person name="Kronmiller B."/>
            <person name="Shen D."/>
            <person name="Strem M.D."/>
            <person name="Amoako-Attah I."/>
            <person name="Akrofi A.Y."/>
            <person name="Begoude B.A."/>
            <person name="Ten Hoopen G.M."/>
            <person name="Coulibaly K."/>
            <person name="Kebe B.I."/>
            <person name="Melnick R.L."/>
            <person name="Guiltinan M.J."/>
            <person name="Tyler B.M."/>
            <person name="Meinhardt L.W."/>
            <person name="Bailey B.A."/>
        </authorList>
    </citation>
    <scope>NUCLEOTIDE SEQUENCE [LARGE SCALE GENOMIC DNA]</scope>
    <source>
        <strain evidence="2">sbr112.9</strain>
    </source>
</reference>
<gene>
    <name evidence="1" type="ORF">PHPALM_11085</name>
</gene>
<keyword evidence="1" id="KW-0378">Hydrolase</keyword>
<keyword evidence="2" id="KW-1185">Reference proteome</keyword>
<sequence length="254" mass="29240">CKQKAGTYHLLTLPCPNRWHGIGFAITPHLRRFLHKYCAQSDRVGFFQLRLPKAQRVNIVNAYAPHSGYPVAAIDSFYADLNTALSKLPQRDRTIILGDFDAKIVQHRENESFLGQWGSGRRNHNLMMCITNPAFRKRARNITTWTLRLKDHCIFIQIDYINCSQQANKLCSNEQSWGSILTPSDHKLVTLDFDLRALRGLRRHQEQTHNNEAETRLATHLLQVSHLVLTTSREKPFLTSRNTDNYGPTLDDHA</sequence>